<evidence type="ECO:0000256" key="6">
    <source>
        <dbReference type="ARBA" id="ARBA00023125"/>
    </source>
</evidence>
<evidence type="ECO:0000256" key="10">
    <source>
        <dbReference type="SAM" id="MobiDB-lite"/>
    </source>
</evidence>
<keyword evidence="5" id="KW-0862">Zinc</keyword>
<protein>
    <recommendedName>
        <fullName evidence="11">C2H2-type domain-containing protein</fullName>
    </recommendedName>
</protein>
<feature type="domain" description="C2H2-type" evidence="11">
    <location>
        <begin position="100"/>
        <end position="130"/>
    </location>
</feature>
<feature type="domain" description="C2H2-type" evidence="11">
    <location>
        <begin position="159"/>
        <end position="186"/>
    </location>
</feature>
<keyword evidence="2" id="KW-0479">Metal-binding</keyword>
<evidence type="ECO:0000256" key="9">
    <source>
        <dbReference type="PROSITE-ProRule" id="PRU00042"/>
    </source>
</evidence>
<evidence type="ECO:0000256" key="3">
    <source>
        <dbReference type="ARBA" id="ARBA00022737"/>
    </source>
</evidence>
<keyword evidence="6" id="KW-0238">DNA-binding</keyword>
<evidence type="ECO:0000256" key="4">
    <source>
        <dbReference type="ARBA" id="ARBA00022771"/>
    </source>
</evidence>
<reference evidence="12" key="1">
    <citation type="submission" date="2017-09" db="EMBL/GenBank/DDBJ databases">
        <title>Contemporary evolution of a Lepidopteran species, Heliothis virescens, in response to modern agricultural practices.</title>
        <authorList>
            <person name="Fritz M.L."/>
            <person name="Deyonke A.M."/>
            <person name="Papanicolaou A."/>
            <person name="Micinski S."/>
            <person name="Westbrook J."/>
            <person name="Gould F."/>
        </authorList>
    </citation>
    <scope>NUCLEOTIDE SEQUENCE [LARGE SCALE GENOMIC DNA]</scope>
    <source>
        <strain evidence="12">HvINT-</strain>
        <tissue evidence="12">Whole body</tissue>
    </source>
</reference>
<dbReference type="PROSITE" id="PS00028">
    <property type="entry name" value="ZINC_FINGER_C2H2_1"/>
    <property type="match status" value="5"/>
</dbReference>
<dbReference type="GO" id="GO:0000981">
    <property type="term" value="F:DNA-binding transcription factor activity, RNA polymerase II-specific"/>
    <property type="evidence" value="ECO:0007669"/>
    <property type="project" value="TreeGrafter"/>
</dbReference>
<dbReference type="InterPro" id="IPR050527">
    <property type="entry name" value="Snail/Krueppel_Znf"/>
</dbReference>
<organism evidence="12">
    <name type="scientific">Heliothis virescens</name>
    <name type="common">Tobacco budworm moth</name>
    <dbReference type="NCBI Taxonomy" id="7102"/>
    <lineage>
        <taxon>Eukaryota</taxon>
        <taxon>Metazoa</taxon>
        <taxon>Ecdysozoa</taxon>
        <taxon>Arthropoda</taxon>
        <taxon>Hexapoda</taxon>
        <taxon>Insecta</taxon>
        <taxon>Pterygota</taxon>
        <taxon>Neoptera</taxon>
        <taxon>Endopterygota</taxon>
        <taxon>Lepidoptera</taxon>
        <taxon>Glossata</taxon>
        <taxon>Ditrysia</taxon>
        <taxon>Noctuoidea</taxon>
        <taxon>Noctuidae</taxon>
        <taxon>Heliothinae</taxon>
        <taxon>Heliothis</taxon>
    </lineage>
</organism>
<dbReference type="FunFam" id="3.30.160.60:FF:000624">
    <property type="entry name" value="zinc finger protein 697"/>
    <property type="match status" value="1"/>
</dbReference>
<accession>A0A2A4JII2</accession>
<dbReference type="InterPro" id="IPR013087">
    <property type="entry name" value="Znf_C2H2_type"/>
</dbReference>
<dbReference type="SMART" id="SM00355">
    <property type="entry name" value="ZnF_C2H2"/>
    <property type="match status" value="5"/>
</dbReference>
<dbReference type="GO" id="GO:0008270">
    <property type="term" value="F:zinc ion binding"/>
    <property type="evidence" value="ECO:0007669"/>
    <property type="project" value="UniProtKB-KW"/>
</dbReference>
<evidence type="ECO:0000313" key="12">
    <source>
        <dbReference type="EMBL" id="PCG71877.1"/>
    </source>
</evidence>
<dbReference type="GO" id="GO:0005634">
    <property type="term" value="C:nucleus"/>
    <property type="evidence" value="ECO:0007669"/>
    <property type="project" value="UniProtKB-SubCell"/>
</dbReference>
<dbReference type="Pfam" id="PF00096">
    <property type="entry name" value="zf-C2H2"/>
    <property type="match status" value="3"/>
</dbReference>
<dbReference type="STRING" id="7102.A0A2A4JII2"/>
<dbReference type="PROSITE" id="PS50157">
    <property type="entry name" value="ZINC_FINGER_C2H2_2"/>
    <property type="match status" value="4"/>
</dbReference>
<evidence type="ECO:0000256" key="1">
    <source>
        <dbReference type="ARBA" id="ARBA00004123"/>
    </source>
</evidence>
<evidence type="ECO:0000256" key="5">
    <source>
        <dbReference type="ARBA" id="ARBA00022833"/>
    </source>
</evidence>
<evidence type="ECO:0000259" key="11">
    <source>
        <dbReference type="PROSITE" id="PS50157"/>
    </source>
</evidence>
<feature type="region of interest" description="Disordered" evidence="10">
    <location>
        <begin position="16"/>
        <end position="36"/>
    </location>
</feature>
<proteinExistence type="inferred from homology"/>
<dbReference type="AlphaFoldDB" id="A0A2A4JII2"/>
<evidence type="ECO:0000256" key="8">
    <source>
        <dbReference type="ARBA" id="ARBA00037948"/>
    </source>
</evidence>
<dbReference type="SUPFAM" id="SSF57667">
    <property type="entry name" value="beta-beta-alpha zinc fingers"/>
    <property type="match status" value="3"/>
</dbReference>
<sequence>MKSFSANFINTNTLCDESDEENKPFNSETNDPLQGLGSEAILPKRIDNVVFAEPLEKVLTKEDSLKDKEEMVFIDNVVVHKKSGRKYKKYHMNIEDATQLKCPQSNCTRIFSTSKLLKAHIRKVHCADRNRYICECCGRGFSALYLLERHAAVHSGERVACPVCHVLLSCSTGLTNHLRSHSKVRPHQCSVCSKSFARASNLATHVKFVHRNGLLDCGVCDMRFSSRKQWSLHMKNHKKTQHHTDNFNNT</sequence>
<dbReference type="InterPro" id="IPR036236">
    <property type="entry name" value="Znf_C2H2_sf"/>
</dbReference>
<comment type="subcellular location">
    <subcellularLocation>
        <location evidence="1">Nucleus</location>
    </subcellularLocation>
</comment>
<keyword evidence="3" id="KW-0677">Repeat</keyword>
<dbReference type="Gene3D" id="3.30.160.60">
    <property type="entry name" value="Classic Zinc Finger"/>
    <property type="match status" value="3"/>
</dbReference>
<comment type="similarity">
    <text evidence="8">Belongs to the snail C2H2-type zinc-finger protein family.</text>
</comment>
<name>A0A2A4JII2_HELVI</name>
<dbReference type="PANTHER" id="PTHR24388:SF54">
    <property type="entry name" value="PROTEIN ESCARGOT"/>
    <property type="match status" value="1"/>
</dbReference>
<feature type="domain" description="C2H2-type" evidence="11">
    <location>
        <begin position="132"/>
        <end position="159"/>
    </location>
</feature>
<gene>
    <name evidence="12" type="ORF">B5V51_1399</name>
</gene>
<keyword evidence="7" id="KW-0539">Nucleus</keyword>
<evidence type="ECO:0000256" key="7">
    <source>
        <dbReference type="ARBA" id="ARBA00023242"/>
    </source>
</evidence>
<feature type="domain" description="C2H2-type" evidence="11">
    <location>
        <begin position="187"/>
        <end position="210"/>
    </location>
</feature>
<evidence type="ECO:0000256" key="2">
    <source>
        <dbReference type="ARBA" id="ARBA00022723"/>
    </source>
</evidence>
<keyword evidence="4 9" id="KW-0863">Zinc-finger</keyword>
<comment type="caution">
    <text evidence="12">The sequence shown here is derived from an EMBL/GenBank/DDBJ whole genome shotgun (WGS) entry which is preliminary data.</text>
</comment>
<dbReference type="GO" id="GO:0000978">
    <property type="term" value="F:RNA polymerase II cis-regulatory region sequence-specific DNA binding"/>
    <property type="evidence" value="ECO:0007669"/>
    <property type="project" value="TreeGrafter"/>
</dbReference>
<dbReference type="PANTHER" id="PTHR24388">
    <property type="entry name" value="ZINC FINGER PROTEIN"/>
    <property type="match status" value="1"/>
</dbReference>
<dbReference type="EMBL" id="NWSH01001278">
    <property type="protein sequence ID" value="PCG71877.1"/>
    <property type="molecule type" value="Genomic_DNA"/>
</dbReference>